<protein>
    <recommendedName>
        <fullName evidence="1">YbaK/aminoacyl-tRNA synthetase-associated domain-containing protein</fullName>
    </recommendedName>
</protein>
<dbReference type="Proteomes" id="UP000242972">
    <property type="component" value="Unassembled WGS sequence"/>
</dbReference>
<dbReference type="CDD" id="cd04333">
    <property type="entry name" value="ProX_deacylase"/>
    <property type="match status" value="1"/>
</dbReference>
<gene>
    <name evidence="2" type="ORF">C7B46_06550</name>
</gene>
<dbReference type="Gene3D" id="3.90.960.10">
    <property type="entry name" value="YbaK/aminoacyl-tRNA synthetase-associated domain"/>
    <property type="match status" value="1"/>
</dbReference>
<dbReference type="Pfam" id="PF04073">
    <property type="entry name" value="tRNA_edit"/>
    <property type="match status" value="1"/>
</dbReference>
<dbReference type="EMBL" id="PXYW01000011">
    <property type="protein sequence ID" value="PSR34204.1"/>
    <property type="molecule type" value="Genomic_DNA"/>
</dbReference>
<dbReference type="GO" id="GO:0002161">
    <property type="term" value="F:aminoacyl-tRNA deacylase activity"/>
    <property type="evidence" value="ECO:0007669"/>
    <property type="project" value="InterPro"/>
</dbReference>
<organism evidence="2 3">
    <name type="scientific">Sulfobacillus benefaciens</name>
    <dbReference type="NCBI Taxonomy" id="453960"/>
    <lineage>
        <taxon>Bacteria</taxon>
        <taxon>Bacillati</taxon>
        <taxon>Bacillota</taxon>
        <taxon>Clostridia</taxon>
        <taxon>Eubacteriales</taxon>
        <taxon>Clostridiales Family XVII. Incertae Sedis</taxon>
        <taxon>Sulfobacillus</taxon>
    </lineage>
</organism>
<name>A0A2T2XI93_9FIRM</name>
<reference evidence="2 3" key="1">
    <citation type="journal article" date="2014" name="BMC Genomics">
        <title>Comparison of environmental and isolate Sulfobacillus genomes reveals diverse carbon, sulfur, nitrogen, and hydrogen metabolisms.</title>
        <authorList>
            <person name="Justice N.B."/>
            <person name="Norman A."/>
            <person name="Brown C.T."/>
            <person name="Singh A."/>
            <person name="Thomas B.C."/>
            <person name="Banfield J.F."/>
        </authorList>
    </citation>
    <scope>NUCLEOTIDE SEQUENCE [LARGE SCALE GENOMIC DNA]</scope>
    <source>
        <strain evidence="2">AMDSBA4</strain>
    </source>
</reference>
<feature type="domain" description="YbaK/aminoacyl-tRNA synthetase-associated" evidence="1">
    <location>
        <begin position="27"/>
        <end position="145"/>
    </location>
</feature>
<dbReference type="InterPro" id="IPR036754">
    <property type="entry name" value="YbaK/aa-tRNA-synt-asso_dom_sf"/>
</dbReference>
<accession>A0A2T2XI93</accession>
<comment type="caution">
    <text evidence="2">The sequence shown here is derived from an EMBL/GenBank/DDBJ whole genome shotgun (WGS) entry which is preliminary data.</text>
</comment>
<proteinExistence type="predicted"/>
<dbReference type="SUPFAM" id="SSF55826">
    <property type="entry name" value="YbaK/ProRS associated domain"/>
    <property type="match status" value="1"/>
</dbReference>
<dbReference type="InterPro" id="IPR007214">
    <property type="entry name" value="YbaK/aa-tRNA-synth-assoc-dom"/>
</dbReference>
<sequence length="158" mass="16909">MLKASAQRVQSVLTQFGHPDAVLELQETAHSAEDAARAIGCGVGQIVKSLVFQGQSSGQAFLLLVSGQDRVDLNKAAQAVHEPLKRADANWVKDRTGYAIGGVPPIGHSSPLTTVMDPDLWQYSLVWAAAGHPFAVFPITPDHLQSMTKALVHDIHLA</sequence>
<dbReference type="PANTHER" id="PTHR30411:SF1">
    <property type="entry name" value="CYTOPLASMIC PROTEIN"/>
    <property type="match status" value="1"/>
</dbReference>
<dbReference type="PANTHER" id="PTHR30411">
    <property type="entry name" value="CYTOPLASMIC PROTEIN"/>
    <property type="match status" value="1"/>
</dbReference>
<evidence type="ECO:0000313" key="2">
    <source>
        <dbReference type="EMBL" id="PSR34204.1"/>
    </source>
</evidence>
<dbReference type="AlphaFoldDB" id="A0A2T2XI93"/>
<evidence type="ECO:0000259" key="1">
    <source>
        <dbReference type="Pfam" id="PF04073"/>
    </source>
</evidence>
<evidence type="ECO:0000313" key="3">
    <source>
        <dbReference type="Proteomes" id="UP000242972"/>
    </source>
</evidence>